<evidence type="ECO:0000256" key="1">
    <source>
        <dbReference type="SAM" id="Coils"/>
    </source>
</evidence>
<keyword evidence="2" id="KW-1185">Reference proteome</keyword>
<evidence type="ECO:0000313" key="2">
    <source>
        <dbReference type="Proteomes" id="UP000813463"/>
    </source>
</evidence>
<name>A0ABM3RA03_SPIOL</name>
<dbReference type="RefSeq" id="XP_056692451.1">
    <property type="nucleotide sequence ID" value="XM_056836473.1"/>
</dbReference>
<evidence type="ECO:0000313" key="3">
    <source>
        <dbReference type="RefSeq" id="XP_056692451.1"/>
    </source>
</evidence>
<sequence>MLLKLQEKTKMVDELQLEVGQVETRNEALAEAYIKLIQGLALDETEQSDLQAKLSHVLDEKDAIAAKCFLSEKAAEELRHELTSEKEKLQSEISAASFTKQ</sequence>
<reference evidence="3" key="2">
    <citation type="submission" date="2025-08" db="UniProtKB">
        <authorList>
            <consortium name="RefSeq"/>
        </authorList>
    </citation>
    <scope>IDENTIFICATION</scope>
    <source>
        <tissue evidence="3">Leaf</tissue>
    </source>
</reference>
<dbReference type="GeneID" id="110797920"/>
<gene>
    <name evidence="3" type="primary">LOC110797920</name>
</gene>
<reference evidence="2" key="1">
    <citation type="journal article" date="2021" name="Nat. Commun.">
        <title>Genomic analyses provide insights into spinach domestication and the genetic basis of agronomic traits.</title>
        <authorList>
            <person name="Cai X."/>
            <person name="Sun X."/>
            <person name="Xu C."/>
            <person name="Sun H."/>
            <person name="Wang X."/>
            <person name="Ge C."/>
            <person name="Zhang Z."/>
            <person name="Wang Q."/>
            <person name="Fei Z."/>
            <person name="Jiao C."/>
            <person name="Wang Q."/>
        </authorList>
    </citation>
    <scope>NUCLEOTIDE SEQUENCE [LARGE SCALE GENOMIC DNA]</scope>
    <source>
        <strain evidence="2">cv. Varoflay</strain>
    </source>
</reference>
<feature type="coiled-coil region" evidence="1">
    <location>
        <begin position="5"/>
        <end position="32"/>
    </location>
</feature>
<keyword evidence="1" id="KW-0175">Coiled coil</keyword>
<organism evidence="2 3">
    <name type="scientific">Spinacia oleracea</name>
    <name type="common">Spinach</name>
    <dbReference type="NCBI Taxonomy" id="3562"/>
    <lineage>
        <taxon>Eukaryota</taxon>
        <taxon>Viridiplantae</taxon>
        <taxon>Streptophyta</taxon>
        <taxon>Embryophyta</taxon>
        <taxon>Tracheophyta</taxon>
        <taxon>Spermatophyta</taxon>
        <taxon>Magnoliopsida</taxon>
        <taxon>eudicotyledons</taxon>
        <taxon>Gunneridae</taxon>
        <taxon>Pentapetalae</taxon>
        <taxon>Caryophyllales</taxon>
        <taxon>Chenopodiaceae</taxon>
        <taxon>Chenopodioideae</taxon>
        <taxon>Anserineae</taxon>
        <taxon>Spinacia</taxon>
    </lineage>
</organism>
<accession>A0ABM3RA03</accession>
<protein>
    <submittedName>
        <fullName evidence="3">Uncharacterized protein</fullName>
    </submittedName>
</protein>
<proteinExistence type="predicted"/>
<dbReference type="PANTHER" id="PTHR43049">
    <property type="entry name" value="EARLY ENDOSOME ANTIGEN"/>
    <property type="match status" value="1"/>
</dbReference>
<dbReference type="PANTHER" id="PTHR43049:SF1">
    <property type="entry name" value="EARLY ENDOSOME ANTIGEN"/>
    <property type="match status" value="1"/>
</dbReference>
<dbReference type="Proteomes" id="UP000813463">
    <property type="component" value="Chromosome 2"/>
</dbReference>